<dbReference type="InterPro" id="IPR013783">
    <property type="entry name" value="Ig-like_fold"/>
</dbReference>
<feature type="signal peptide" evidence="1">
    <location>
        <begin position="1"/>
        <end position="24"/>
    </location>
</feature>
<dbReference type="NCBIfam" id="TIGR04131">
    <property type="entry name" value="Bac_Flav_CTERM"/>
    <property type="match status" value="1"/>
</dbReference>
<dbReference type="Proteomes" id="UP000886047">
    <property type="component" value="Unassembled WGS sequence"/>
</dbReference>
<name>A0A831LVL8_9BACT</name>
<feature type="chain" id="PRO_5032690694" evidence="1">
    <location>
        <begin position="25"/>
        <end position="434"/>
    </location>
</feature>
<organism evidence="2">
    <name type="scientific">Mariniphaga anaerophila</name>
    <dbReference type="NCBI Taxonomy" id="1484053"/>
    <lineage>
        <taxon>Bacteria</taxon>
        <taxon>Pseudomonadati</taxon>
        <taxon>Bacteroidota</taxon>
        <taxon>Bacteroidia</taxon>
        <taxon>Marinilabiliales</taxon>
        <taxon>Prolixibacteraceae</taxon>
        <taxon>Mariniphaga</taxon>
    </lineage>
</organism>
<dbReference type="InterPro" id="IPR035986">
    <property type="entry name" value="PKD_dom_sf"/>
</dbReference>
<dbReference type="SUPFAM" id="SSF49299">
    <property type="entry name" value="PKD domain"/>
    <property type="match status" value="1"/>
</dbReference>
<proteinExistence type="predicted"/>
<evidence type="ECO:0000256" key="1">
    <source>
        <dbReference type="SAM" id="SignalP"/>
    </source>
</evidence>
<dbReference type="EMBL" id="DSDK01000584">
    <property type="protein sequence ID" value="HDR52060.1"/>
    <property type="molecule type" value="Genomic_DNA"/>
</dbReference>
<dbReference type="Gene3D" id="2.60.40.10">
    <property type="entry name" value="Immunoglobulins"/>
    <property type="match status" value="1"/>
</dbReference>
<reference evidence="2" key="1">
    <citation type="journal article" date="2020" name="mSystems">
        <title>Genome- and Community-Level Interaction Insights into Carbon Utilization and Element Cycling Functions of Hydrothermarchaeota in Hydrothermal Sediment.</title>
        <authorList>
            <person name="Zhou Z."/>
            <person name="Liu Y."/>
            <person name="Xu W."/>
            <person name="Pan J."/>
            <person name="Luo Z.H."/>
            <person name="Li M."/>
        </authorList>
    </citation>
    <scope>NUCLEOTIDE SEQUENCE [LARGE SCALE GENOMIC DNA]</scope>
    <source>
        <strain evidence="2">SpSt-1217</strain>
    </source>
</reference>
<keyword evidence="1" id="KW-0732">Signal</keyword>
<protein>
    <submittedName>
        <fullName evidence="2">T9SS type B sorting domain-containing protein</fullName>
    </submittedName>
</protein>
<dbReference type="Pfam" id="PF13585">
    <property type="entry name" value="CHU_C"/>
    <property type="match status" value="1"/>
</dbReference>
<comment type="caution">
    <text evidence="2">The sequence shown here is derived from an EMBL/GenBank/DDBJ whole genome shotgun (WGS) entry which is preliminary data.</text>
</comment>
<evidence type="ECO:0000313" key="2">
    <source>
        <dbReference type="EMBL" id="HDR52060.1"/>
    </source>
</evidence>
<sequence length="434" mass="49125">MMKKGSFYLFICIYFLFNLPVAQAQLTAPGATAIIETEYTAFAETDNIFIFCTENEVIEAGTLQAQTSLEGTKTFTWEQYNADTGGFEFYFSESTEAQTSAISSLENGGYRVTITQGETEIVHRAWVFSNWISASASVTESNCESFTLTGTFLSSPVIYHDLANNAEIEVFKDMRVEWKQGESTVASVLTPQFFDPPTSDTEYTLRVYDRFGCETTAQVMYESIVTKAKFTADPQNGEAPLIVTFSNKSENGDPGLYEWFFYRSLGDIKREAETTQQPIDSIMIVAYDDNPVYTYENSGTYNVKLVSKKVSEFYTCVDTFYIEDYIVVDTSFVAVPNVFTPNGDGVNDLFVVKFWSMKSVKISIFNRWGKRIHFWESSDVRGFEDTYTATVWDGRLGGGRFASPGVYYYIVEGRGRDDKSRKAHGFFHLFRGKD</sequence>
<accession>A0A831LVL8</accession>
<dbReference type="InterPro" id="IPR026341">
    <property type="entry name" value="T9SS_type_B"/>
</dbReference>
<dbReference type="AlphaFoldDB" id="A0A831LVL8"/>
<gene>
    <name evidence="2" type="ORF">ENN90_10665</name>
</gene>